<organism evidence="3 4">
    <name type="scientific">Atopobium deltae</name>
    <dbReference type="NCBI Taxonomy" id="1393034"/>
    <lineage>
        <taxon>Bacteria</taxon>
        <taxon>Bacillati</taxon>
        <taxon>Actinomycetota</taxon>
        <taxon>Coriobacteriia</taxon>
        <taxon>Coriobacteriales</taxon>
        <taxon>Atopobiaceae</taxon>
        <taxon>Atopobium</taxon>
    </lineage>
</organism>
<dbReference type="InterPro" id="IPR044068">
    <property type="entry name" value="CB"/>
</dbReference>
<evidence type="ECO:0000313" key="3">
    <source>
        <dbReference type="EMBL" id="KXB33768.1"/>
    </source>
</evidence>
<dbReference type="EMBL" id="LSCR01000029">
    <property type="protein sequence ID" value="KXB33768.1"/>
    <property type="molecule type" value="Genomic_DNA"/>
</dbReference>
<reference evidence="4" key="1">
    <citation type="submission" date="2016-01" db="EMBL/GenBank/DDBJ databases">
        <authorList>
            <person name="Mitreva M."/>
            <person name="Pepin K.H."/>
            <person name="Mihindukulasuriya K.A."/>
            <person name="Fulton R."/>
            <person name="Fronick C."/>
            <person name="O'Laughlin M."/>
            <person name="Miner T."/>
            <person name="Herter B."/>
            <person name="Rosa B.A."/>
            <person name="Cordes M."/>
            <person name="Tomlinson C."/>
            <person name="Wollam A."/>
            <person name="Palsikar V.B."/>
            <person name="Mardis E.R."/>
            <person name="Wilson R.K."/>
        </authorList>
    </citation>
    <scope>NUCLEOTIDE SEQUENCE [LARGE SCALE GENOMIC DNA]</scope>
    <source>
        <strain evidence="4">DNF00019</strain>
    </source>
</reference>
<dbReference type="RefSeq" id="WP_066305747.1">
    <property type="nucleotide sequence ID" value="NZ_KQ959507.1"/>
</dbReference>
<name>A0A133XS65_9ACTN</name>
<accession>A0A133XS65</accession>
<keyword evidence="4" id="KW-1185">Reference proteome</keyword>
<keyword evidence="1" id="KW-0238">DNA-binding</keyword>
<dbReference type="PROSITE" id="PS51900">
    <property type="entry name" value="CB"/>
    <property type="match status" value="1"/>
</dbReference>
<protein>
    <recommendedName>
        <fullName evidence="2">Core-binding (CB) domain-containing protein</fullName>
    </recommendedName>
</protein>
<dbReference type="AlphaFoldDB" id="A0A133XS65"/>
<sequence length="142" mass="16583">MAEEEVAFTGYRVWDRRGENKGFYAVLNCSVDGAYRRKTRALKATNKRDAMSEAAALFNAAASSEEDFLQDKYKLDTYAEEYFRHREKLADITLNTLTSYRGLMRHICAELKNPYIHHSKRKDIERWGSRMQGFALLLKARF</sequence>
<evidence type="ECO:0000259" key="2">
    <source>
        <dbReference type="PROSITE" id="PS51900"/>
    </source>
</evidence>
<evidence type="ECO:0000313" key="4">
    <source>
        <dbReference type="Proteomes" id="UP000070675"/>
    </source>
</evidence>
<proteinExistence type="predicted"/>
<evidence type="ECO:0000256" key="1">
    <source>
        <dbReference type="PROSITE-ProRule" id="PRU01248"/>
    </source>
</evidence>
<dbReference type="Proteomes" id="UP000070675">
    <property type="component" value="Unassembled WGS sequence"/>
</dbReference>
<feature type="domain" description="Core-binding (CB)" evidence="2">
    <location>
        <begin position="73"/>
        <end position="142"/>
    </location>
</feature>
<gene>
    <name evidence="3" type="ORF">HMPREF3192_00996</name>
</gene>
<dbReference type="GO" id="GO:0003677">
    <property type="term" value="F:DNA binding"/>
    <property type="evidence" value="ECO:0007669"/>
    <property type="project" value="UniProtKB-UniRule"/>
</dbReference>
<dbReference type="PATRIC" id="fig|1393034.3.peg.961"/>
<comment type="caution">
    <text evidence="3">The sequence shown here is derived from an EMBL/GenBank/DDBJ whole genome shotgun (WGS) entry which is preliminary data.</text>
</comment>